<feature type="transmembrane region" description="Helical" evidence="8">
    <location>
        <begin position="443"/>
        <end position="462"/>
    </location>
</feature>
<feature type="region of interest" description="Disordered" evidence="7">
    <location>
        <begin position="699"/>
        <end position="749"/>
    </location>
</feature>
<gene>
    <name evidence="10" type="ORF">O181_001866</name>
</gene>
<sequence length="749" mass="84142">MANLTYNKSTDSVSFINSSPSLHSTPTFPKHSPEKHQNNHQRHPLGTFSRPRSSYFKMASYPSSGAPSRSRSFTISTEADRPTKGLARLFYSISNFNIVIRWFFFITPLLILIWIPGSIGLFLKHKNLKVAAVPLVWWSSWLSVAWLGWWVGLIIGMLLPHLFKYTIGMFLPPELVSKWFGVLSTMKNAIMGNVWSFLSWVAFNVFILKMQQDSSESSRRKLYFIVQILFGIFIASIVLVAEKWLIQIIARDFHEKSYADHIAEQKEAIKLLAILHRHSHDIGRSDTLDRAFHNPQKIAERPAKLLKSALKGVKNVAQSTTTVFGAFASEITGEQLLQPNSSFSLVLSALSSAHKSRQLARRFYYSFVPTGYRQAMVLGDIAPCFGGNEEDARQCFSIFDKDENGDCSLEEIELACTELHHDRLALAASMRDLDSAVGKLDSILMFIWYIISILIIISLLDVSFQTMVASAGTLILGLSWLIGSTAQEILSSLIFLFVKHPYDVSDRVDVDGVSYVVQEIQLLYTVFRQTDGKIAQLPHSVLNTKRVVNIKRSGPISEPFTWDVAFDTTFQKIEELRKKMMEFVQTERRDFLKGFDITIEDFEGQEKLTLKAKINYKSNWQNGSLKAQRRNKWICALKQVMAELEIYGPAGAGNPNPKPEPTLIQLLDSSNLTAPTLPHSPKKPFHIQTVELASKDSVIEGDEGEDGSPPLNYIPLSPFQSTGQADNSSLTGLGPNTYPPVKGSPTLPR</sequence>
<proteinExistence type="inferred from homology"/>
<dbReference type="InterPro" id="IPR023408">
    <property type="entry name" value="MscS_beta-dom_sf"/>
</dbReference>
<evidence type="ECO:0000256" key="4">
    <source>
        <dbReference type="ARBA" id="ARBA00022989"/>
    </source>
</evidence>
<comment type="similarity">
    <text evidence="2 6">Belongs to the MscS (TC 1.A.23) family.</text>
</comment>
<dbReference type="PIRSF" id="PIRSF017209">
    <property type="entry name" value="Memb_At2g17000_prd"/>
    <property type="match status" value="1"/>
</dbReference>
<dbReference type="PANTHER" id="PTHR31323:SF15">
    <property type="entry name" value="MECHANOSENSITIVE ION CHANNEL PROTEIN MSY1"/>
    <property type="match status" value="1"/>
</dbReference>
<dbReference type="GO" id="GO:0005262">
    <property type="term" value="F:calcium channel activity"/>
    <property type="evidence" value="ECO:0007669"/>
    <property type="project" value="TreeGrafter"/>
</dbReference>
<dbReference type="Proteomes" id="UP000765509">
    <property type="component" value="Unassembled WGS sequence"/>
</dbReference>
<keyword evidence="6" id="KW-0256">Endoplasmic reticulum</keyword>
<dbReference type="InterPro" id="IPR058650">
    <property type="entry name" value="Msy1/2-like"/>
</dbReference>
<feature type="transmembrane region" description="Helical" evidence="8">
    <location>
        <begin position="135"/>
        <end position="159"/>
    </location>
</feature>
<dbReference type="PROSITE" id="PS50222">
    <property type="entry name" value="EF_HAND_2"/>
    <property type="match status" value="1"/>
</dbReference>
<dbReference type="SUPFAM" id="SSF50182">
    <property type="entry name" value="Sm-like ribonucleoproteins"/>
    <property type="match status" value="1"/>
</dbReference>
<keyword evidence="5 6" id="KW-0472">Membrane</keyword>
<dbReference type="OrthoDB" id="544685at2759"/>
<comment type="caution">
    <text evidence="10">The sequence shown here is derived from an EMBL/GenBank/DDBJ whole genome shotgun (WGS) entry which is preliminary data.</text>
</comment>
<keyword evidence="3 8" id="KW-0812">Transmembrane</keyword>
<dbReference type="InterPro" id="IPR016688">
    <property type="entry name" value="MscS-like_plants/fungi"/>
</dbReference>
<name>A0A9Q3BB08_9BASI</name>
<dbReference type="Gene3D" id="2.30.30.60">
    <property type="match status" value="1"/>
</dbReference>
<feature type="compositionally biased region" description="Polar residues" evidence="7">
    <location>
        <begin position="718"/>
        <end position="731"/>
    </location>
</feature>
<evidence type="ECO:0000256" key="5">
    <source>
        <dbReference type="ARBA" id="ARBA00023136"/>
    </source>
</evidence>
<feature type="transmembrane region" description="Helical" evidence="8">
    <location>
        <begin position="189"/>
        <end position="210"/>
    </location>
</feature>
<evidence type="ECO:0000256" key="6">
    <source>
        <dbReference type="PIRNR" id="PIRNR017209"/>
    </source>
</evidence>
<evidence type="ECO:0000259" key="9">
    <source>
        <dbReference type="PROSITE" id="PS50222"/>
    </source>
</evidence>
<dbReference type="EMBL" id="AVOT02000292">
    <property type="protein sequence ID" value="MBW0462151.1"/>
    <property type="molecule type" value="Genomic_DNA"/>
</dbReference>
<evidence type="ECO:0000313" key="10">
    <source>
        <dbReference type="EMBL" id="MBW0462151.1"/>
    </source>
</evidence>
<feature type="transmembrane region" description="Helical" evidence="8">
    <location>
        <begin position="102"/>
        <end position="123"/>
    </location>
</feature>
<dbReference type="Pfam" id="PF25886">
    <property type="entry name" value="Msy1"/>
    <property type="match status" value="1"/>
</dbReference>
<evidence type="ECO:0000313" key="11">
    <source>
        <dbReference type="Proteomes" id="UP000765509"/>
    </source>
</evidence>
<feature type="compositionally biased region" description="Polar residues" evidence="7">
    <location>
        <begin position="1"/>
        <end position="27"/>
    </location>
</feature>
<evidence type="ECO:0000256" key="7">
    <source>
        <dbReference type="SAM" id="MobiDB-lite"/>
    </source>
</evidence>
<dbReference type="GO" id="GO:0005789">
    <property type="term" value="C:endoplasmic reticulum membrane"/>
    <property type="evidence" value="ECO:0007669"/>
    <property type="project" value="UniProtKB-SubCell"/>
</dbReference>
<dbReference type="InterPro" id="IPR006685">
    <property type="entry name" value="MscS_channel_2nd"/>
</dbReference>
<dbReference type="Pfam" id="PF00924">
    <property type="entry name" value="MS_channel_2nd"/>
    <property type="match status" value="1"/>
</dbReference>
<dbReference type="AlphaFoldDB" id="A0A9Q3BB08"/>
<organism evidence="10 11">
    <name type="scientific">Austropuccinia psidii MF-1</name>
    <dbReference type="NCBI Taxonomy" id="1389203"/>
    <lineage>
        <taxon>Eukaryota</taxon>
        <taxon>Fungi</taxon>
        <taxon>Dikarya</taxon>
        <taxon>Basidiomycota</taxon>
        <taxon>Pucciniomycotina</taxon>
        <taxon>Pucciniomycetes</taxon>
        <taxon>Pucciniales</taxon>
        <taxon>Sphaerophragmiaceae</taxon>
        <taxon>Austropuccinia</taxon>
    </lineage>
</organism>
<dbReference type="InterPro" id="IPR018247">
    <property type="entry name" value="EF_Hand_1_Ca_BS"/>
</dbReference>
<accession>A0A9Q3BB08</accession>
<feature type="domain" description="EF-hand" evidence="9">
    <location>
        <begin position="387"/>
        <end position="422"/>
    </location>
</feature>
<keyword evidence="4 8" id="KW-1133">Transmembrane helix</keyword>
<dbReference type="InterPro" id="IPR010920">
    <property type="entry name" value="LSM_dom_sf"/>
</dbReference>
<feature type="region of interest" description="Disordered" evidence="7">
    <location>
        <begin position="1"/>
        <end position="49"/>
    </location>
</feature>
<dbReference type="GO" id="GO:0005509">
    <property type="term" value="F:calcium ion binding"/>
    <property type="evidence" value="ECO:0007669"/>
    <property type="project" value="InterPro"/>
</dbReference>
<dbReference type="PROSITE" id="PS00018">
    <property type="entry name" value="EF_HAND_1"/>
    <property type="match status" value="1"/>
</dbReference>
<evidence type="ECO:0000256" key="2">
    <source>
        <dbReference type="ARBA" id="ARBA00008017"/>
    </source>
</evidence>
<feature type="transmembrane region" description="Helical" evidence="8">
    <location>
        <begin position="222"/>
        <end position="241"/>
    </location>
</feature>
<keyword evidence="11" id="KW-1185">Reference proteome</keyword>
<evidence type="ECO:0000256" key="1">
    <source>
        <dbReference type="ARBA" id="ARBA00004127"/>
    </source>
</evidence>
<protein>
    <recommendedName>
        <fullName evidence="6">Mechanosensitive ion channel protein</fullName>
    </recommendedName>
</protein>
<evidence type="ECO:0000256" key="3">
    <source>
        <dbReference type="ARBA" id="ARBA00022692"/>
    </source>
</evidence>
<dbReference type="GO" id="GO:0006874">
    <property type="term" value="P:intracellular calcium ion homeostasis"/>
    <property type="evidence" value="ECO:0007669"/>
    <property type="project" value="TreeGrafter"/>
</dbReference>
<evidence type="ECO:0000256" key="8">
    <source>
        <dbReference type="SAM" id="Phobius"/>
    </source>
</evidence>
<dbReference type="PANTHER" id="PTHR31323">
    <property type="entry name" value="MECHANOSENSITIVE ION CHANNEL PROTEIN MSY2"/>
    <property type="match status" value="1"/>
</dbReference>
<reference evidence="10" key="1">
    <citation type="submission" date="2021-03" db="EMBL/GenBank/DDBJ databases">
        <title>Draft genome sequence of rust myrtle Austropuccinia psidii MF-1, a brazilian biotype.</title>
        <authorList>
            <person name="Quecine M.C."/>
            <person name="Pachon D.M.R."/>
            <person name="Bonatelli M.L."/>
            <person name="Correr F.H."/>
            <person name="Franceschini L.M."/>
            <person name="Leite T.F."/>
            <person name="Margarido G.R.A."/>
            <person name="Almeida C.A."/>
            <person name="Ferrarezi J.A."/>
            <person name="Labate C.A."/>
        </authorList>
    </citation>
    <scope>NUCLEOTIDE SEQUENCE</scope>
    <source>
        <strain evidence="10">MF-1</strain>
    </source>
</reference>
<comment type="subcellular location">
    <subcellularLocation>
        <location evidence="1">Endomembrane system</location>
        <topology evidence="1">Multi-pass membrane protein</topology>
    </subcellularLocation>
    <subcellularLocation>
        <location evidence="6">Endoplasmic reticulum membrane</location>
    </subcellularLocation>
</comment>
<dbReference type="InterPro" id="IPR002048">
    <property type="entry name" value="EF_hand_dom"/>
</dbReference>